<dbReference type="Proteomes" id="UP001152795">
    <property type="component" value="Unassembled WGS sequence"/>
</dbReference>
<keyword evidence="1" id="KW-0175">Coiled coil</keyword>
<keyword evidence="4" id="KW-1185">Reference proteome</keyword>
<dbReference type="OrthoDB" id="5955834at2759"/>
<organism evidence="3 4">
    <name type="scientific">Paramuricea clavata</name>
    <name type="common">Red gorgonian</name>
    <name type="synonym">Violescent sea-whip</name>
    <dbReference type="NCBI Taxonomy" id="317549"/>
    <lineage>
        <taxon>Eukaryota</taxon>
        <taxon>Metazoa</taxon>
        <taxon>Cnidaria</taxon>
        <taxon>Anthozoa</taxon>
        <taxon>Octocorallia</taxon>
        <taxon>Malacalcyonacea</taxon>
        <taxon>Plexauridae</taxon>
        <taxon>Paramuricea</taxon>
    </lineage>
</organism>
<proteinExistence type="predicted"/>
<dbReference type="EMBL" id="CACRXK020009733">
    <property type="protein sequence ID" value="CAB4017849.1"/>
    <property type="molecule type" value="Genomic_DNA"/>
</dbReference>
<dbReference type="AlphaFoldDB" id="A0A6S7ILD6"/>
<evidence type="ECO:0000313" key="4">
    <source>
        <dbReference type="Proteomes" id="UP001152795"/>
    </source>
</evidence>
<feature type="compositionally biased region" description="Basic residues" evidence="2">
    <location>
        <begin position="1"/>
        <end position="16"/>
    </location>
</feature>
<feature type="region of interest" description="Disordered" evidence="2">
    <location>
        <begin position="1"/>
        <end position="20"/>
    </location>
</feature>
<accession>A0A6S7ILD6</accession>
<sequence length="379" mass="42773">MGKKKSSNKAAARKRFPVRELSRKKQELKEIFLAKNASLQVAKKDIDNVSKKIKRHKEKIVLLSVEEQSLQAKRRKLEDKKTNKLRASLKKNLTIRRKAPSKLDPHNSEKLQCSLSVRSNRRRRKETLDVCQSIHGDAEGETSAALDVGQSITNPKLVYYDKLIAFIKSVDVQNVHDFASEFKKDTSKFEEPINGSYRDFCSYIKVLAELYIQVDQALGSESFFQHFGALPYHFRIAIGADGAPFGKDDEATAWLVSFLNVGSREPLHNRSSLKNQMRLRDAISYFSSVDITLAELEQCKKVCLYPFNANALLLKLVTPTLWTVGYAIPRHHTSSVLCICILLSVNLFISGDEAKGYSLHNSAALETTKLLNELVTAQT</sequence>
<protein>
    <submittedName>
        <fullName evidence="3">Uncharacterized protein</fullName>
    </submittedName>
</protein>
<name>A0A6S7ILD6_PARCT</name>
<comment type="caution">
    <text evidence="3">The sequence shown here is derived from an EMBL/GenBank/DDBJ whole genome shotgun (WGS) entry which is preliminary data.</text>
</comment>
<evidence type="ECO:0000313" key="3">
    <source>
        <dbReference type="EMBL" id="CAB4017849.1"/>
    </source>
</evidence>
<feature type="coiled-coil region" evidence="1">
    <location>
        <begin position="39"/>
        <end position="83"/>
    </location>
</feature>
<gene>
    <name evidence="3" type="ORF">PACLA_8A057519</name>
</gene>
<evidence type="ECO:0000256" key="1">
    <source>
        <dbReference type="SAM" id="Coils"/>
    </source>
</evidence>
<evidence type="ECO:0000256" key="2">
    <source>
        <dbReference type="SAM" id="MobiDB-lite"/>
    </source>
</evidence>
<feature type="non-terminal residue" evidence="3">
    <location>
        <position position="1"/>
    </location>
</feature>
<reference evidence="3" key="1">
    <citation type="submission" date="2020-04" db="EMBL/GenBank/DDBJ databases">
        <authorList>
            <person name="Alioto T."/>
            <person name="Alioto T."/>
            <person name="Gomez Garrido J."/>
        </authorList>
    </citation>
    <scope>NUCLEOTIDE SEQUENCE</scope>
    <source>
        <strain evidence="3">A484AB</strain>
    </source>
</reference>